<proteinExistence type="predicted"/>
<reference evidence="1 2" key="1">
    <citation type="journal article" date="2019" name="Commun. Biol.">
        <title>The bagworm genome reveals a unique fibroin gene that provides high tensile strength.</title>
        <authorList>
            <person name="Kono N."/>
            <person name="Nakamura H."/>
            <person name="Ohtoshi R."/>
            <person name="Tomita M."/>
            <person name="Numata K."/>
            <person name="Arakawa K."/>
        </authorList>
    </citation>
    <scope>NUCLEOTIDE SEQUENCE [LARGE SCALE GENOMIC DNA]</scope>
</reference>
<accession>A0A4C1X5K8</accession>
<dbReference type="EMBL" id="BGZK01000750">
    <property type="protein sequence ID" value="GBP59046.1"/>
    <property type="molecule type" value="Genomic_DNA"/>
</dbReference>
<gene>
    <name evidence="1" type="ORF">EVAR_15050_1</name>
</gene>
<comment type="caution">
    <text evidence="1">The sequence shown here is derived from an EMBL/GenBank/DDBJ whole genome shotgun (WGS) entry which is preliminary data.</text>
</comment>
<dbReference type="AlphaFoldDB" id="A0A4C1X5K8"/>
<protein>
    <submittedName>
        <fullName evidence="1">Uncharacterized protein</fullName>
    </submittedName>
</protein>
<evidence type="ECO:0000313" key="2">
    <source>
        <dbReference type="Proteomes" id="UP000299102"/>
    </source>
</evidence>
<name>A0A4C1X5K8_EUMVA</name>
<evidence type="ECO:0000313" key="1">
    <source>
        <dbReference type="EMBL" id="GBP59046.1"/>
    </source>
</evidence>
<organism evidence="1 2">
    <name type="scientific">Eumeta variegata</name>
    <name type="common">Bagworm moth</name>
    <name type="synonym">Eumeta japonica</name>
    <dbReference type="NCBI Taxonomy" id="151549"/>
    <lineage>
        <taxon>Eukaryota</taxon>
        <taxon>Metazoa</taxon>
        <taxon>Ecdysozoa</taxon>
        <taxon>Arthropoda</taxon>
        <taxon>Hexapoda</taxon>
        <taxon>Insecta</taxon>
        <taxon>Pterygota</taxon>
        <taxon>Neoptera</taxon>
        <taxon>Endopterygota</taxon>
        <taxon>Lepidoptera</taxon>
        <taxon>Glossata</taxon>
        <taxon>Ditrysia</taxon>
        <taxon>Tineoidea</taxon>
        <taxon>Psychidae</taxon>
        <taxon>Oiketicinae</taxon>
        <taxon>Eumeta</taxon>
    </lineage>
</organism>
<dbReference type="Proteomes" id="UP000299102">
    <property type="component" value="Unassembled WGS sequence"/>
</dbReference>
<sequence>MDMSALSAVRPPAPPRLASAPHSFFCKRIGRISVDPTSDCFYSAKIIELEYRCVGGAAETTQVPLVGARGLIDLYGADHACQTRYGIGGATSGCVT</sequence>
<keyword evidence="2" id="KW-1185">Reference proteome</keyword>